<dbReference type="Pfam" id="PF09084">
    <property type="entry name" value="NMT1"/>
    <property type="match status" value="1"/>
</dbReference>
<proteinExistence type="predicted"/>
<evidence type="ECO:0000259" key="1">
    <source>
        <dbReference type="Pfam" id="PF09084"/>
    </source>
</evidence>
<sequence length="336" mass="35770">MAQTHMAGRAGDLPVRFILNTFYSGPQAWFFLAQDRGYFAQEGLDVTFTEGTSLAKAVTTMTSGTFEAGYGDLNELVRMRAAGVSAAPVGVMAIHNRPPYTIAVARGGRIRTPGDLAGAKLVSHPQDAAWLLFPEFCRATGIDPDSVDITISSAPHTEMVAQMLAGEWDGIFGFVNTIAAQAIEAGVDARAALHHLTWIDHAPAFYGGALMVSRAFRAAQPRAVAGLCRAINRGLADTVADIDAAIAAVARRNPALDRAANRARLLGTLALEMGDEAARRGLGDVEDARLREIARLICEAKGYAKAPAPDDIFDRRFLVPPELRAKMANPGSGWGA</sequence>
<evidence type="ECO:0000313" key="3">
    <source>
        <dbReference type="Proteomes" id="UP000193862"/>
    </source>
</evidence>
<dbReference type="SUPFAM" id="SSF53850">
    <property type="entry name" value="Periplasmic binding protein-like II"/>
    <property type="match status" value="1"/>
</dbReference>
<dbReference type="EMBL" id="FWFS01000002">
    <property type="protein sequence ID" value="SLN27882.1"/>
    <property type="molecule type" value="Genomic_DNA"/>
</dbReference>
<dbReference type="PANTHER" id="PTHR31528:SF15">
    <property type="entry name" value="RIBOFLAVIN-BINDING PROTEIN RIBY"/>
    <property type="match status" value="1"/>
</dbReference>
<evidence type="ECO:0000313" key="2">
    <source>
        <dbReference type="EMBL" id="SLN27882.1"/>
    </source>
</evidence>
<keyword evidence="3" id="KW-1185">Reference proteome</keyword>
<dbReference type="Gene3D" id="3.40.190.10">
    <property type="entry name" value="Periplasmic binding protein-like II"/>
    <property type="match status" value="2"/>
</dbReference>
<protein>
    <submittedName>
        <fullName evidence="2">NMT1/THI5 like protein</fullName>
    </submittedName>
</protein>
<gene>
    <name evidence="2" type="ORF">AQS8620_00864</name>
</gene>
<reference evidence="2 3" key="1">
    <citation type="submission" date="2017-03" db="EMBL/GenBank/DDBJ databases">
        <authorList>
            <person name="Afonso C.L."/>
            <person name="Miller P.J."/>
            <person name="Scott M.A."/>
            <person name="Spackman E."/>
            <person name="Goraichik I."/>
            <person name="Dimitrov K.M."/>
            <person name="Suarez D.L."/>
            <person name="Swayne D.E."/>
        </authorList>
    </citation>
    <scope>NUCLEOTIDE SEQUENCE [LARGE SCALE GENOMIC DNA]</scope>
    <source>
        <strain evidence="2 3">CECT 8620</strain>
    </source>
</reference>
<dbReference type="PANTHER" id="PTHR31528">
    <property type="entry name" value="4-AMINO-5-HYDROXYMETHYL-2-METHYLPYRIMIDINE PHOSPHATE SYNTHASE THI11-RELATED"/>
    <property type="match status" value="1"/>
</dbReference>
<dbReference type="InterPro" id="IPR015168">
    <property type="entry name" value="SsuA/THI5"/>
</dbReference>
<dbReference type="GO" id="GO:0009228">
    <property type="term" value="P:thiamine biosynthetic process"/>
    <property type="evidence" value="ECO:0007669"/>
    <property type="project" value="InterPro"/>
</dbReference>
<dbReference type="OrthoDB" id="9815602at2"/>
<feature type="domain" description="SsuA/THI5-like" evidence="1">
    <location>
        <begin position="30"/>
        <end position="241"/>
    </location>
</feature>
<dbReference type="Proteomes" id="UP000193862">
    <property type="component" value="Unassembled WGS sequence"/>
</dbReference>
<accession>A0A1Y5S213</accession>
<dbReference type="RefSeq" id="WP_085835600.1">
    <property type="nucleotide sequence ID" value="NZ_FWFS01000002.1"/>
</dbReference>
<name>A0A1Y5S213_9RHOB</name>
<dbReference type="AlphaFoldDB" id="A0A1Y5S213"/>
<dbReference type="InterPro" id="IPR027939">
    <property type="entry name" value="NMT1/THI5"/>
</dbReference>
<organism evidence="2 3">
    <name type="scientific">Aquimixticola soesokkakensis</name>
    <dbReference type="NCBI Taxonomy" id="1519096"/>
    <lineage>
        <taxon>Bacteria</taxon>
        <taxon>Pseudomonadati</taxon>
        <taxon>Pseudomonadota</taxon>
        <taxon>Alphaproteobacteria</taxon>
        <taxon>Rhodobacterales</taxon>
        <taxon>Paracoccaceae</taxon>
        <taxon>Aquimixticola</taxon>
    </lineage>
</organism>